<organism evidence="2 3">
    <name type="scientific">Nonomuraea fuscirosea</name>
    <dbReference type="NCBI Taxonomy" id="1291556"/>
    <lineage>
        <taxon>Bacteria</taxon>
        <taxon>Bacillati</taxon>
        <taxon>Actinomycetota</taxon>
        <taxon>Actinomycetes</taxon>
        <taxon>Streptosporangiales</taxon>
        <taxon>Streptosporangiaceae</taxon>
        <taxon>Nonomuraea</taxon>
    </lineage>
</organism>
<keyword evidence="3" id="KW-1185">Reference proteome</keyword>
<name>A0A2T0N2J2_9ACTN</name>
<dbReference type="AlphaFoldDB" id="A0A2T0N2J2"/>
<accession>A0A2T0N2J2</accession>
<evidence type="ECO:0000313" key="2">
    <source>
        <dbReference type="EMBL" id="PRX66156.1"/>
    </source>
</evidence>
<protein>
    <submittedName>
        <fullName evidence="2">Uncharacterized protein</fullName>
    </submittedName>
</protein>
<proteinExistence type="predicted"/>
<evidence type="ECO:0000313" key="3">
    <source>
        <dbReference type="Proteomes" id="UP000238312"/>
    </source>
</evidence>
<comment type="caution">
    <text evidence="2">The sequence shown here is derived from an EMBL/GenBank/DDBJ whole genome shotgun (WGS) entry which is preliminary data.</text>
</comment>
<feature type="compositionally biased region" description="Low complexity" evidence="1">
    <location>
        <begin position="83"/>
        <end position="108"/>
    </location>
</feature>
<dbReference type="RefSeq" id="WP_106239775.1">
    <property type="nucleotide sequence ID" value="NZ_PVNG01000006.1"/>
</dbReference>
<sequence>MRPLYVESEHLSTDRIGYIRHEEEAALSIGAYRLPTSTTDLGALKADVIIYKKIAEAAEHAFRDLMARIAWLENREEQRRLAAAHNHAPAAQPAPAPASAAPATQPVPAAKPAPKPTSKHEPCRCGSPAAPSMVHRQDAPCHPISTKPCPTCQGNGCPNCSGSGIADLNPPEQTRHLQPVVDGGDARAPMSSTTAFHPPARPPAAAPGR</sequence>
<feature type="region of interest" description="Disordered" evidence="1">
    <location>
        <begin position="81"/>
        <end position="136"/>
    </location>
</feature>
<feature type="compositionally biased region" description="Pro residues" evidence="1">
    <location>
        <begin position="199"/>
        <end position="209"/>
    </location>
</feature>
<feature type="region of interest" description="Disordered" evidence="1">
    <location>
        <begin position="171"/>
        <end position="209"/>
    </location>
</feature>
<reference evidence="2 3" key="1">
    <citation type="submission" date="2018-03" db="EMBL/GenBank/DDBJ databases">
        <title>Genomic Encyclopedia of Type Strains, Phase III (KMG-III): the genomes of soil and plant-associated and newly described type strains.</title>
        <authorList>
            <person name="Whitman W."/>
        </authorList>
    </citation>
    <scope>NUCLEOTIDE SEQUENCE [LARGE SCALE GENOMIC DNA]</scope>
    <source>
        <strain evidence="2 3">CGMCC 4.7104</strain>
    </source>
</reference>
<dbReference type="Proteomes" id="UP000238312">
    <property type="component" value="Unassembled WGS sequence"/>
</dbReference>
<dbReference type="EMBL" id="PVNG01000006">
    <property type="protein sequence ID" value="PRX66156.1"/>
    <property type="molecule type" value="Genomic_DNA"/>
</dbReference>
<evidence type="ECO:0000256" key="1">
    <source>
        <dbReference type="SAM" id="MobiDB-lite"/>
    </source>
</evidence>
<gene>
    <name evidence="2" type="ORF">B0I32_106292</name>
</gene>